<accession>A0A2U1SVG0</accession>
<protein>
    <submittedName>
        <fullName evidence="1">Spore coat biosynthesis protein F</fullName>
    </submittedName>
</protein>
<keyword evidence="2" id="KW-1185">Reference proteome</keyword>
<name>A0A2U1SVG0_METSR</name>
<reference evidence="1 2" key="1">
    <citation type="journal article" date="2018" name="Appl. Microbiol. Biotechnol.">
        <title>Co-cultivation of the strictly anaerobic methanogen Methanosarcina barkeri with aerobic methanotrophs in an oxygen-limited membrane bioreactor.</title>
        <authorList>
            <person name="In 't Zandt M.H."/>
            <person name="van den Bosch T.J.M."/>
            <person name="Rijkers R."/>
            <person name="van Kessel M.A.H.J."/>
            <person name="Jetten M.S.M."/>
            <person name="Welte C.U."/>
        </authorList>
    </citation>
    <scope>NUCLEOTIDE SEQUENCE [LARGE SCALE GENOMIC DNA]</scope>
    <source>
        <strain evidence="1 2">DSM 17706</strain>
    </source>
</reference>
<dbReference type="OrthoDB" id="9801052at2"/>
<dbReference type="Proteomes" id="UP000245137">
    <property type="component" value="Unassembled WGS sequence"/>
</dbReference>
<dbReference type="AlphaFoldDB" id="A0A2U1SVG0"/>
<sequence>MNVLAIISATTMQDGRETGALAPLAGGPLLGRLLDRLTHAEKLVGIVVTTSDEPEDAPIRDFCAARGTPCQTGGRDDLIGRQLAAMAAAGAKGGISLDARNPLIDPALVTQVADLLQMTDGMLDWIGNTLAPAYPRGMEIDGFTAAALTEAEKRCGEPEQRRRGPAFLRENSRIYRPLSLKAPAEVARPDLRLGLESLADLPRLEAIFQSFAGRTDFTLAEIIAAADRLAAQ</sequence>
<organism evidence="1 2">
    <name type="scientific">Methylosinus sporium</name>
    <dbReference type="NCBI Taxonomy" id="428"/>
    <lineage>
        <taxon>Bacteria</taxon>
        <taxon>Pseudomonadati</taxon>
        <taxon>Pseudomonadota</taxon>
        <taxon>Alphaproteobacteria</taxon>
        <taxon>Hyphomicrobiales</taxon>
        <taxon>Methylocystaceae</taxon>
        <taxon>Methylosinus</taxon>
    </lineage>
</organism>
<proteinExistence type="predicted"/>
<dbReference type="Gene3D" id="3.90.550.10">
    <property type="entry name" value="Spore Coat Polysaccharide Biosynthesis Protein SpsA, Chain A"/>
    <property type="match status" value="1"/>
</dbReference>
<evidence type="ECO:0000313" key="2">
    <source>
        <dbReference type="Proteomes" id="UP000245137"/>
    </source>
</evidence>
<dbReference type="RefSeq" id="WP_108915279.1">
    <property type="nucleotide sequence ID" value="NZ_BGJY01000001.1"/>
</dbReference>
<comment type="caution">
    <text evidence="1">The sequence shown here is derived from an EMBL/GenBank/DDBJ whole genome shotgun (WGS) entry which is preliminary data.</text>
</comment>
<dbReference type="SUPFAM" id="SSF53448">
    <property type="entry name" value="Nucleotide-diphospho-sugar transferases"/>
    <property type="match status" value="1"/>
</dbReference>
<evidence type="ECO:0000313" key="1">
    <source>
        <dbReference type="EMBL" id="PWB95597.1"/>
    </source>
</evidence>
<dbReference type="EMBL" id="PUIV01000001">
    <property type="protein sequence ID" value="PWB95597.1"/>
    <property type="molecule type" value="Genomic_DNA"/>
</dbReference>
<gene>
    <name evidence="1" type="ORF">C5689_00290</name>
</gene>
<dbReference type="InterPro" id="IPR029044">
    <property type="entry name" value="Nucleotide-diphossugar_trans"/>
</dbReference>